<accession>A0AAD5Y2P5</accession>
<evidence type="ECO:0000313" key="2">
    <source>
        <dbReference type="Proteomes" id="UP001211065"/>
    </source>
</evidence>
<proteinExistence type="predicted"/>
<dbReference type="AlphaFoldDB" id="A0AAD5Y2P5"/>
<dbReference type="EMBL" id="JADGJW010000048">
    <property type="protein sequence ID" value="KAJ3225954.1"/>
    <property type="molecule type" value="Genomic_DNA"/>
</dbReference>
<keyword evidence="2" id="KW-1185">Reference proteome</keyword>
<dbReference type="Proteomes" id="UP001211065">
    <property type="component" value="Unassembled WGS sequence"/>
</dbReference>
<comment type="caution">
    <text evidence="1">The sequence shown here is derived from an EMBL/GenBank/DDBJ whole genome shotgun (WGS) entry which is preliminary data.</text>
</comment>
<name>A0AAD5Y2P5_9FUNG</name>
<feature type="non-terminal residue" evidence="1">
    <location>
        <position position="1"/>
    </location>
</feature>
<sequence>VKDDSRSVKEEVYKVLKKMKSYLTKNHKFTNDKDSGIKKRDRLDDTIFSQFCLKVLKLDLEELRERSLAEGLYDEALRVDVEFLVREDDLINDGNNVLTCYDC</sequence>
<reference evidence="1" key="1">
    <citation type="submission" date="2020-05" db="EMBL/GenBank/DDBJ databases">
        <title>Phylogenomic resolution of chytrid fungi.</title>
        <authorList>
            <person name="Stajich J.E."/>
            <person name="Amses K."/>
            <person name="Simmons R."/>
            <person name="Seto K."/>
            <person name="Myers J."/>
            <person name="Bonds A."/>
            <person name="Quandt C.A."/>
            <person name="Barry K."/>
            <person name="Liu P."/>
            <person name="Grigoriev I."/>
            <person name="Longcore J.E."/>
            <person name="James T.Y."/>
        </authorList>
    </citation>
    <scope>NUCLEOTIDE SEQUENCE</scope>
    <source>
        <strain evidence="1">JEL0476</strain>
    </source>
</reference>
<evidence type="ECO:0000313" key="1">
    <source>
        <dbReference type="EMBL" id="KAJ3225954.1"/>
    </source>
</evidence>
<organism evidence="1 2">
    <name type="scientific">Clydaea vesicula</name>
    <dbReference type="NCBI Taxonomy" id="447962"/>
    <lineage>
        <taxon>Eukaryota</taxon>
        <taxon>Fungi</taxon>
        <taxon>Fungi incertae sedis</taxon>
        <taxon>Chytridiomycota</taxon>
        <taxon>Chytridiomycota incertae sedis</taxon>
        <taxon>Chytridiomycetes</taxon>
        <taxon>Lobulomycetales</taxon>
        <taxon>Lobulomycetaceae</taxon>
        <taxon>Clydaea</taxon>
    </lineage>
</organism>
<gene>
    <name evidence="1" type="ORF">HK099_005887</name>
</gene>
<protein>
    <submittedName>
        <fullName evidence="1">Uncharacterized protein</fullName>
    </submittedName>
</protein>